<evidence type="ECO:0000259" key="9">
    <source>
        <dbReference type="Pfam" id="PF13632"/>
    </source>
</evidence>
<comment type="subcellular location">
    <subcellularLocation>
        <location evidence="1">Membrane</location>
        <topology evidence="1">Multi-pass membrane protein</topology>
    </subcellularLocation>
</comment>
<feature type="region of interest" description="Disordered" evidence="7">
    <location>
        <begin position="642"/>
        <end position="661"/>
    </location>
</feature>
<evidence type="ECO:0000256" key="5">
    <source>
        <dbReference type="ARBA" id="ARBA00022989"/>
    </source>
</evidence>
<evidence type="ECO:0000313" key="11">
    <source>
        <dbReference type="Proteomes" id="UP001317629"/>
    </source>
</evidence>
<dbReference type="InterPro" id="IPR029044">
    <property type="entry name" value="Nucleotide-diphossugar_trans"/>
</dbReference>
<dbReference type="PANTHER" id="PTHR43867:SF2">
    <property type="entry name" value="CELLULOSE SYNTHASE CATALYTIC SUBUNIT A [UDP-FORMING]"/>
    <property type="match status" value="1"/>
</dbReference>
<feature type="transmembrane region" description="Helical" evidence="8">
    <location>
        <begin position="235"/>
        <end position="254"/>
    </location>
</feature>
<keyword evidence="6 8" id="KW-0472">Membrane</keyword>
<keyword evidence="4 8" id="KW-0812">Transmembrane</keyword>
<name>A0ABN6VJ29_9HYPH</name>
<dbReference type="Proteomes" id="UP001317629">
    <property type="component" value="Chromosome"/>
</dbReference>
<feature type="transmembrane region" description="Helical" evidence="8">
    <location>
        <begin position="608"/>
        <end position="628"/>
    </location>
</feature>
<feature type="compositionally biased region" description="Basic and acidic residues" evidence="7">
    <location>
        <begin position="32"/>
        <end position="47"/>
    </location>
</feature>
<dbReference type="SUPFAM" id="SSF53448">
    <property type="entry name" value="Nucleotide-diphospho-sugar transferases"/>
    <property type="match status" value="1"/>
</dbReference>
<keyword evidence="5 8" id="KW-1133">Transmembrane helix</keyword>
<dbReference type="Gene3D" id="3.90.550.10">
    <property type="entry name" value="Spore Coat Polysaccharide Biosynthesis Protein SpsA, Chain A"/>
    <property type="match status" value="1"/>
</dbReference>
<feature type="region of interest" description="Disordered" evidence="7">
    <location>
        <begin position="22"/>
        <end position="47"/>
    </location>
</feature>
<feature type="domain" description="Glycosyltransferase 2-like" evidence="9">
    <location>
        <begin position="361"/>
        <end position="578"/>
    </location>
</feature>
<feature type="transmembrane region" description="Helical" evidence="8">
    <location>
        <begin position="564"/>
        <end position="587"/>
    </location>
</feature>
<evidence type="ECO:0000256" key="4">
    <source>
        <dbReference type="ARBA" id="ARBA00022692"/>
    </source>
</evidence>
<proteinExistence type="predicted"/>
<evidence type="ECO:0000256" key="1">
    <source>
        <dbReference type="ARBA" id="ARBA00004141"/>
    </source>
</evidence>
<organism evidence="10 11">
    <name type="scientific">Methylocystis iwaonis</name>
    <dbReference type="NCBI Taxonomy" id="2885079"/>
    <lineage>
        <taxon>Bacteria</taxon>
        <taxon>Pseudomonadati</taxon>
        <taxon>Pseudomonadota</taxon>
        <taxon>Alphaproteobacteria</taxon>
        <taxon>Hyphomicrobiales</taxon>
        <taxon>Methylocystaceae</taxon>
        <taxon>Methylocystis</taxon>
    </lineage>
</organism>
<evidence type="ECO:0000313" key="10">
    <source>
        <dbReference type="EMBL" id="BDV35350.1"/>
    </source>
</evidence>
<dbReference type="InterPro" id="IPR050321">
    <property type="entry name" value="Glycosyltr_2/OpgH_subfam"/>
</dbReference>
<reference evidence="10 11" key="1">
    <citation type="journal article" date="2023" name="Int. J. Syst. Evol. Microbiol.">
        <title>Methylocystis iwaonis sp. nov., a type II methane-oxidizing bacterium from surface soil of a rice paddy field in Japan, and emended description of the genus Methylocystis (ex Whittenbury et al. 1970) Bowman et al. 1993.</title>
        <authorList>
            <person name="Kaise H."/>
            <person name="Sawadogo J.B."/>
            <person name="Alam M.S."/>
            <person name="Ueno C."/>
            <person name="Dianou D."/>
            <person name="Shinjo R."/>
            <person name="Asakawa S."/>
        </authorList>
    </citation>
    <scope>NUCLEOTIDE SEQUENCE [LARGE SCALE GENOMIC DNA]</scope>
    <source>
        <strain evidence="10 11">SS37A-Re</strain>
    </source>
</reference>
<gene>
    <name evidence="10" type="ORF">SS37A_28790</name>
</gene>
<protein>
    <recommendedName>
        <fullName evidence="9">Glycosyltransferase 2-like domain-containing protein</fullName>
    </recommendedName>
</protein>
<accession>A0ABN6VJ29</accession>
<evidence type="ECO:0000256" key="6">
    <source>
        <dbReference type="ARBA" id="ARBA00023136"/>
    </source>
</evidence>
<dbReference type="RefSeq" id="WP_281928772.1">
    <property type="nucleotide sequence ID" value="NZ_AP027142.1"/>
</dbReference>
<feature type="transmembrane region" description="Helical" evidence="8">
    <location>
        <begin position="209"/>
        <end position="229"/>
    </location>
</feature>
<keyword evidence="11" id="KW-1185">Reference proteome</keyword>
<dbReference type="Pfam" id="PF13632">
    <property type="entry name" value="Glyco_trans_2_3"/>
    <property type="match status" value="1"/>
</dbReference>
<feature type="transmembrane region" description="Helical" evidence="8">
    <location>
        <begin position="527"/>
        <end position="552"/>
    </location>
</feature>
<evidence type="ECO:0000256" key="7">
    <source>
        <dbReference type="SAM" id="MobiDB-lite"/>
    </source>
</evidence>
<dbReference type="PANTHER" id="PTHR43867">
    <property type="entry name" value="CELLULOSE SYNTHASE CATALYTIC SUBUNIT A [UDP-FORMING]"/>
    <property type="match status" value="1"/>
</dbReference>
<sequence length="661" mass="72174">MSKASVDYFSIDSGLRKRDDSGFPPLPLRRKSLADESAREGRRASRRVETPPVEIAFLLDHGVSLDALNKAAGLARRQGVSADAALLAEGVVEEAFFYRALAQHLGVAFIDDTIELAPGALAAAGLGYVRLRDRRDGVRWLFAPSGTQIFRLTSVARAAKGRPLFAITTRTRFLEALRDAYPRDAVYAASHSAEQIDGDLCVRGSMTRAPLACATAALICIVVSLFAPFETVNLAVAFALAAAFLASVVLRLSACASSASRQEDARRIDDARLPVYTVVLALYKEAAVAPQLARAIDRFDYPRAKLDIKFVIEADDAETAAALRAHPPRAPHEIIIAPDGAPRTKPRALNIAMPLARGALVAVFDAEDIPDARQLRRAAALFAAAPPDVACLQASLVIDNGALNWMTGMFALEYAALFDVYNKGLSRLDLPLFLGGTSNHFRLAALREIGFWDAYNVTEDADLGLRLARGGFAVRTFDSHTFEEAPAVFRALVKQRTRWFKGWMQTAIVHCRHPAGFFADLGARRAFAVLAMLAGGVLGPLLGPLLMCRLAYHALFGALLRPTTFFETACCGLWCFLALSGAAALLWPILAGMRRRRLSALRNALPHLPIWLFMLSIACWRAFFELWLRPFHWEKTEHGLTMRGHPEGSGEQPLFEQEAGA</sequence>
<dbReference type="EMBL" id="AP027142">
    <property type="protein sequence ID" value="BDV35350.1"/>
    <property type="molecule type" value="Genomic_DNA"/>
</dbReference>
<evidence type="ECO:0000256" key="2">
    <source>
        <dbReference type="ARBA" id="ARBA00022676"/>
    </source>
</evidence>
<keyword evidence="3" id="KW-0808">Transferase</keyword>
<evidence type="ECO:0000256" key="3">
    <source>
        <dbReference type="ARBA" id="ARBA00022679"/>
    </source>
</evidence>
<evidence type="ECO:0000256" key="8">
    <source>
        <dbReference type="SAM" id="Phobius"/>
    </source>
</evidence>
<dbReference type="InterPro" id="IPR001173">
    <property type="entry name" value="Glyco_trans_2-like"/>
</dbReference>
<keyword evidence="2" id="KW-0328">Glycosyltransferase</keyword>